<protein>
    <submittedName>
        <fullName evidence="2">Uncharacterized protein</fullName>
    </submittedName>
</protein>
<evidence type="ECO:0000256" key="1">
    <source>
        <dbReference type="SAM" id="Phobius"/>
    </source>
</evidence>
<keyword evidence="1" id="KW-0812">Transmembrane</keyword>
<organism evidence="2">
    <name type="scientific">Anguilla anguilla</name>
    <name type="common">European freshwater eel</name>
    <name type="synonym">Muraena anguilla</name>
    <dbReference type="NCBI Taxonomy" id="7936"/>
    <lineage>
        <taxon>Eukaryota</taxon>
        <taxon>Metazoa</taxon>
        <taxon>Chordata</taxon>
        <taxon>Craniata</taxon>
        <taxon>Vertebrata</taxon>
        <taxon>Euteleostomi</taxon>
        <taxon>Actinopterygii</taxon>
        <taxon>Neopterygii</taxon>
        <taxon>Teleostei</taxon>
        <taxon>Anguilliformes</taxon>
        <taxon>Anguillidae</taxon>
        <taxon>Anguilla</taxon>
    </lineage>
</organism>
<feature type="transmembrane region" description="Helical" evidence="1">
    <location>
        <begin position="21"/>
        <end position="38"/>
    </location>
</feature>
<accession>A0A0E9X734</accession>
<dbReference type="EMBL" id="GBXM01010168">
    <property type="protein sequence ID" value="JAH98409.1"/>
    <property type="molecule type" value="Transcribed_RNA"/>
</dbReference>
<keyword evidence="1" id="KW-1133">Transmembrane helix</keyword>
<proteinExistence type="predicted"/>
<dbReference type="AlphaFoldDB" id="A0A0E9X734"/>
<keyword evidence="1" id="KW-0472">Membrane</keyword>
<feature type="transmembrane region" description="Helical" evidence="1">
    <location>
        <begin position="58"/>
        <end position="83"/>
    </location>
</feature>
<reference evidence="2" key="1">
    <citation type="submission" date="2014-11" db="EMBL/GenBank/DDBJ databases">
        <authorList>
            <person name="Amaro Gonzalez C."/>
        </authorList>
    </citation>
    <scope>NUCLEOTIDE SEQUENCE</scope>
</reference>
<sequence>MTIAGKSTDTNCLLHFESHGTLMFVSMLLIYNFVFILNSKANSENDNRITSEIFDEKPSMYCCMCVGVCACMCFCVACICCVIF</sequence>
<reference evidence="2" key="2">
    <citation type="journal article" date="2015" name="Fish Shellfish Immunol.">
        <title>Early steps in the European eel (Anguilla anguilla)-Vibrio vulnificus interaction in the gills: Role of the RtxA13 toxin.</title>
        <authorList>
            <person name="Callol A."/>
            <person name="Pajuelo D."/>
            <person name="Ebbesson L."/>
            <person name="Teles M."/>
            <person name="MacKenzie S."/>
            <person name="Amaro C."/>
        </authorList>
    </citation>
    <scope>NUCLEOTIDE SEQUENCE</scope>
</reference>
<name>A0A0E9X734_ANGAN</name>
<evidence type="ECO:0000313" key="2">
    <source>
        <dbReference type="EMBL" id="JAH98409.1"/>
    </source>
</evidence>